<dbReference type="EMBL" id="BAMW01000012">
    <property type="protein sequence ID" value="GAN62662.1"/>
    <property type="molecule type" value="Genomic_DNA"/>
</dbReference>
<proteinExistence type="predicted"/>
<organism evidence="2 4">
    <name type="scientific">Acetobacter indonesiensis</name>
    <dbReference type="NCBI Taxonomy" id="104101"/>
    <lineage>
        <taxon>Bacteria</taxon>
        <taxon>Pseudomonadati</taxon>
        <taxon>Pseudomonadota</taxon>
        <taxon>Alphaproteobacteria</taxon>
        <taxon>Acetobacterales</taxon>
        <taxon>Acetobacteraceae</taxon>
        <taxon>Acetobacter</taxon>
    </lineage>
</organism>
<dbReference type="AlphaFoldDB" id="A0A6N3T5L7"/>
<evidence type="ECO:0000313" key="2">
    <source>
        <dbReference type="EMBL" id="GEN04591.1"/>
    </source>
</evidence>
<reference evidence="2 4" key="2">
    <citation type="submission" date="2019-07" db="EMBL/GenBank/DDBJ databases">
        <title>Whole genome shotgun sequence of Acetobacter indonesiensis NBRC 16471.</title>
        <authorList>
            <person name="Hosoyama A."/>
            <person name="Uohara A."/>
            <person name="Ohji S."/>
            <person name="Ichikawa N."/>
        </authorList>
    </citation>
    <scope>NUCLEOTIDE SEQUENCE [LARGE SCALE GENOMIC DNA]</scope>
    <source>
        <strain evidence="2 4">NBRC 16471</strain>
    </source>
</reference>
<dbReference type="Proteomes" id="UP000321104">
    <property type="component" value="Unassembled WGS sequence"/>
</dbReference>
<evidence type="ECO:0000313" key="3">
    <source>
        <dbReference type="Proteomes" id="UP000032673"/>
    </source>
</evidence>
<protein>
    <submittedName>
        <fullName evidence="2">Uncharacterized protein</fullName>
    </submittedName>
</protein>
<keyword evidence="3" id="KW-1185">Reference proteome</keyword>
<reference evidence="1 3" key="1">
    <citation type="submission" date="2012-11" db="EMBL/GenBank/DDBJ databases">
        <title>Whole genome sequence of Acetobacter indonesiensis 5H-1.</title>
        <authorList>
            <person name="Azuma Y."/>
            <person name="Higashiura N."/>
            <person name="Hirakawa H."/>
            <person name="Matsushita K."/>
        </authorList>
    </citation>
    <scope>NUCLEOTIDE SEQUENCE [LARGE SCALE GENOMIC DNA]</scope>
    <source>
        <strain evidence="1 3">5H-1</strain>
    </source>
</reference>
<evidence type="ECO:0000313" key="1">
    <source>
        <dbReference type="EMBL" id="GAN62662.1"/>
    </source>
</evidence>
<evidence type="ECO:0000313" key="4">
    <source>
        <dbReference type="Proteomes" id="UP000321104"/>
    </source>
</evidence>
<dbReference type="Proteomes" id="UP000032673">
    <property type="component" value="Unassembled WGS sequence"/>
</dbReference>
<comment type="caution">
    <text evidence="2">The sequence shown here is derived from an EMBL/GenBank/DDBJ whole genome shotgun (WGS) entry which is preliminary data.</text>
</comment>
<dbReference type="EMBL" id="BJXQ01000022">
    <property type="protein sequence ID" value="GEN04591.1"/>
    <property type="molecule type" value="Genomic_DNA"/>
</dbReference>
<accession>A0A6N3T5L7</accession>
<gene>
    <name evidence="1" type="ORF">Abin_012_009</name>
    <name evidence="2" type="ORF">AIN02nite_26160</name>
</gene>
<sequence>MAKLEASLLNQPINMLLWRTRTDQQLDVDDIKIVKYSCQVVKDFDSAFDCTVSFTLNDEPQKNTLRAIHHEDGKWRLAKEQPN</sequence>
<name>A0A6N3T5L7_9PROT</name>